<dbReference type="AlphaFoldDB" id="Q13HN6"/>
<dbReference type="SMART" id="SM00382">
    <property type="entry name" value="AAA"/>
    <property type="match status" value="1"/>
</dbReference>
<dbReference type="GO" id="GO:0015658">
    <property type="term" value="F:branched-chain amino acid transmembrane transporter activity"/>
    <property type="evidence" value="ECO:0007669"/>
    <property type="project" value="TreeGrafter"/>
</dbReference>
<evidence type="ECO:0000256" key="4">
    <source>
        <dbReference type="ARBA" id="ARBA00022519"/>
    </source>
</evidence>
<dbReference type="GO" id="GO:0005524">
    <property type="term" value="F:ATP binding"/>
    <property type="evidence" value="ECO:0007669"/>
    <property type="project" value="UniProtKB-KW"/>
</dbReference>
<evidence type="ECO:0000313" key="10">
    <source>
        <dbReference type="Proteomes" id="UP000001817"/>
    </source>
</evidence>
<dbReference type="RefSeq" id="WP_011493659.1">
    <property type="nucleotide sequence ID" value="NC_007953.1"/>
</dbReference>
<keyword evidence="7" id="KW-0029">Amino-acid transport</keyword>
<evidence type="ECO:0000256" key="2">
    <source>
        <dbReference type="ARBA" id="ARBA00022448"/>
    </source>
</evidence>
<dbReference type="GO" id="GO:0015807">
    <property type="term" value="P:L-amino acid transport"/>
    <property type="evidence" value="ECO:0007669"/>
    <property type="project" value="TreeGrafter"/>
</dbReference>
<dbReference type="Proteomes" id="UP000001817">
    <property type="component" value="Chromosome 3"/>
</dbReference>
<keyword evidence="2" id="KW-0813">Transport</keyword>
<keyword evidence="5" id="KW-0547">Nucleotide-binding</keyword>
<evidence type="ECO:0000259" key="8">
    <source>
        <dbReference type="PROSITE" id="PS50893"/>
    </source>
</evidence>
<dbReference type="Gene3D" id="3.40.50.300">
    <property type="entry name" value="P-loop containing nucleotide triphosphate hydrolases"/>
    <property type="match status" value="1"/>
</dbReference>
<keyword evidence="10" id="KW-1185">Reference proteome</keyword>
<dbReference type="PANTHER" id="PTHR43820:SF2">
    <property type="entry name" value="ABC TRANSPORTER ATP-BINDING PROTEIN"/>
    <property type="match status" value="1"/>
</dbReference>
<evidence type="ECO:0000256" key="5">
    <source>
        <dbReference type="ARBA" id="ARBA00022741"/>
    </source>
</evidence>
<comment type="similarity">
    <text evidence="1">Belongs to the ABC transporter superfamily.</text>
</comment>
<dbReference type="InterPro" id="IPR017871">
    <property type="entry name" value="ABC_transporter-like_CS"/>
</dbReference>
<dbReference type="PROSITE" id="PS50893">
    <property type="entry name" value="ABC_TRANSPORTER_2"/>
    <property type="match status" value="1"/>
</dbReference>
<dbReference type="InterPro" id="IPR003439">
    <property type="entry name" value="ABC_transporter-like_ATP-bd"/>
</dbReference>
<evidence type="ECO:0000256" key="1">
    <source>
        <dbReference type="ARBA" id="ARBA00005417"/>
    </source>
</evidence>
<evidence type="ECO:0000256" key="3">
    <source>
        <dbReference type="ARBA" id="ARBA00022475"/>
    </source>
</evidence>
<keyword evidence="3" id="KW-1003">Cell membrane</keyword>
<dbReference type="InterPro" id="IPR003593">
    <property type="entry name" value="AAA+_ATPase"/>
</dbReference>
<dbReference type="OrthoDB" id="9776369at2"/>
<dbReference type="InterPro" id="IPR052156">
    <property type="entry name" value="BCAA_Transport_ATP-bd_LivF"/>
</dbReference>
<evidence type="ECO:0000313" key="9">
    <source>
        <dbReference type="EMBL" id="ABE36403.1"/>
    </source>
</evidence>
<reference evidence="9 10" key="1">
    <citation type="journal article" date="2006" name="Proc. Natl. Acad. Sci. U.S.A.">
        <title>Burkholderia xenovorans LB400 harbors a multi-replicon, 9.73-Mbp genome shaped for versatility.</title>
        <authorList>
            <person name="Chain P.S."/>
            <person name="Denef V.J."/>
            <person name="Konstantinidis K.T."/>
            <person name="Vergez L.M."/>
            <person name="Agullo L."/>
            <person name="Reyes V.L."/>
            <person name="Hauser L."/>
            <person name="Cordova M."/>
            <person name="Gomez L."/>
            <person name="Gonzalez M."/>
            <person name="Land M."/>
            <person name="Lao V."/>
            <person name="Larimer F."/>
            <person name="LiPuma J.J."/>
            <person name="Mahenthiralingam E."/>
            <person name="Malfatti S.A."/>
            <person name="Marx C.J."/>
            <person name="Parnell J.J."/>
            <person name="Ramette A."/>
            <person name="Richardson P."/>
            <person name="Seeger M."/>
            <person name="Smith D."/>
            <person name="Spilker T."/>
            <person name="Sul W.J."/>
            <person name="Tsoi T.V."/>
            <person name="Ulrich L.E."/>
            <person name="Zhulin I.B."/>
            <person name="Tiedje J.M."/>
        </authorList>
    </citation>
    <scope>NUCLEOTIDE SEQUENCE [LARGE SCALE GENOMIC DNA]</scope>
    <source>
        <strain evidence="9 10">LB400</strain>
    </source>
</reference>
<dbReference type="InterPro" id="IPR027417">
    <property type="entry name" value="P-loop_NTPase"/>
</dbReference>
<dbReference type="CDD" id="cd03224">
    <property type="entry name" value="ABC_TM1139_LivF_branched"/>
    <property type="match status" value="1"/>
</dbReference>
<keyword evidence="4" id="KW-0472">Membrane</keyword>
<dbReference type="KEGG" id="bxb:DR64_7944"/>
<dbReference type="eggNOG" id="COG0410">
    <property type="taxonomic scope" value="Bacteria"/>
</dbReference>
<protein>
    <submittedName>
        <fullName evidence="9">Amino acid/amide ABC transporter ATP-binding protein 2, HAAT family</fullName>
    </submittedName>
</protein>
<dbReference type="PROSITE" id="PS00211">
    <property type="entry name" value="ABC_TRANSPORTER_1"/>
    <property type="match status" value="1"/>
</dbReference>
<dbReference type="STRING" id="266265.Bxe_C0502"/>
<dbReference type="PATRIC" id="fig|266265.5.peg.8261"/>
<organism evidence="9 10">
    <name type="scientific">Paraburkholderia xenovorans (strain LB400)</name>
    <dbReference type="NCBI Taxonomy" id="266265"/>
    <lineage>
        <taxon>Bacteria</taxon>
        <taxon>Pseudomonadati</taxon>
        <taxon>Pseudomonadota</taxon>
        <taxon>Betaproteobacteria</taxon>
        <taxon>Burkholderiales</taxon>
        <taxon>Burkholderiaceae</taxon>
        <taxon>Paraburkholderia</taxon>
    </lineage>
</organism>
<sequence length="237" mass="25820">MNPVIALDGADVFYGSTQALYGVSIAVRPGETVALVGRNGAGKSTALRALMGLLPCRRGRRLIDGMDGSLLGPEAVNRLGVAYVPEDRQVFSNLTVEENLRIASFVRRRCDAPQWRLDEIWELFPRLFERRSARGQTLSGGEQQMLALGRALLCNPRVILLDEPTEGLAPLVVGSLVTAMKKIADSGVATILVEQNFVVPGHVANRFLIVDNGVVKWGGDRVSFLAQREKLENLLSV</sequence>
<proteinExistence type="inferred from homology"/>
<feature type="domain" description="ABC transporter" evidence="8">
    <location>
        <begin position="5"/>
        <end position="237"/>
    </location>
</feature>
<keyword evidence="4" id="KW-0997">Cell inner membrane</keyword>
<accession>Q13HN6</accession>
<dbReference type="SUPFAM" id="SSF52540">
    <property type="entry name" value="P-loop containing nucleoside triphosphate hydrolases"/>
    <property type="match status" value="1"/>
</dbReference>
<evidence type="ECO:0000256" key="7">
    <source>
        <dbReference type="ARBA" id="ARBA00022970"/>
    </source>
</evidence>
<keyword evidence="6 9" id="KW-0067">ATP-binding</keyword>
<dbReference type="KEGG" id="bxe:Bxe_C0502"/>
<name>Q13HN6_PARXL</name>
<evidence type="ECO:0000256" key="6">
    <source>
        <dbReference type="ARBA" id="ARBA00022840"/>
    </source>
</evidence>
<dbReference type="EMBL" id="CP000272">
    <property type="protein sequence ID" value="ABE36403.1"/>
    <property type="molecule type" value="Genomic_DNA"/>
</dbReference>
<gene>
    <name evidence="9" type="ORF">Bxe_C0502</name>
</gene>
<dbReference type="PANTHER" id="PTHR43820">
    <property type="entry name" value="HIGH-AFFINITY BRANCHED-CHAIN AMINO ACID TRANSPORT ATP-BINDING PROTEIN LIVF"/>
    <property type="match status" value="1"/>
</dbReference>
<dbReference type="Pfam" id="PF00005">
    <property type="entry name" value="ABC_tran"/>
    <property type="match status" value="1"/>
</dbReference>
<dbReference type="GO" id="GO:0016887">
    <property type="term" value="F:ATP hydrolysis activity"/>
    <property type="evidence" value="ECO:0007669"/>
    <property type="project" value="InterPro"/>
</dbReference>